<sequence length="69" mass="7767">MDCVISSGHIITAAAIPSEALHEVEFKELILSALFKKSIMVEFVFPNTFLRQSCLTLLTFLCYLIQALF</sequence>
<name>A0A0L7RA22_9HYME</name>
<dbReference type="AlphaFoldDB" id="A0A0L7RA22"/>
<organism evidence="1 2">
    <name type="scientific">Habropoda laboriosa</name>
    <dbReference type="NCBI Taxonomy" id="597456"/>
    <lineage>
        <taxon>Eukaryota</taxon>
        <taxon>Metazoa</taxon>
        <taxon>Ecdysozoa</taxon>
        <taxon>Arthropoda</taxon>
        <taxon>Hexapoda</taxon>
        <taxon>Insecta</taxon>
        <taxon>Pterygota</taxon>
        <taxon>Neoptera</taxon>
        <taxon>Endopterygota</taxon>
        <taxon>Hymenoptera</taxon>
        <taxon>Apocrita</taxon>
        <taxon>Aculeata</taxon>
        <taxon>Apoidea</taxon>
        <taxon>Anthophila</taxon>
        <taxon>Apidae</taxon>
        <taxon>Habropoda</taxon>
    </lineage>
</organism>
<evidence type="ECO:0000313" key="2">
    <source>
        <dbReference type="Proteomes" id="UP000053825"/>
    </source>
</evidence>
<accession>A0A0L7RA22</accession>
<proteinExistence type="predicted"/>
<reference evidence="1 2" key="1">
    <citation type="submission" date="2015-07" db="EMBL/GenBank/DDBJ databases">
        <title>The genome of Habropoda laboriosa.</title>
        <authorList>
            <person name="Pan H."/>
            <person name="Kapheim K."/>
        </authorList>
    </citation>
    <scope>NUCLEOTIDE SEQUENCE [LARGE SCALE GENOMIC DNA]</scope>
    <source>
        <strain evidence="1">0110345459</strain>
    </source>
</reference>
<dbReference type="EMBL" id="KQ414619">
    <property type="protein sequence ID" value="KOC67708.1"/>
    <property type="molecule type" value="Genomic_DNA"/>
</dbReference>
<evidence type="ECO:0000313" key="1">
    <source>
        <dbReference type="EMBL" id="KOC67708.1"/>
    </source>
</evidence>
<gene>
    <name evidence="1" type="ORF">WH47_11109</name>
</gene>
<keyword evidence="2" id="KW-1185">Reference proteome</keyword>
<protein>
    <submittedName>
        <fullName evidence="1">Uncharacterized protein</fullName>
    </submittedName>
</protein>
<dbReference type="Proteomes" id="UP000053825">
    <property type="component" value="Unassembled WGS sequence"/>
</dbReference>